<dbReference type="InterPro" id="IPR005135">
    <property type="entry name" value="Endo/exonuclease/phosphatase"/>
</dbReference>
<dbReference type="Pfam" id="PF03372">
    <property type="entry name" value="Exo_endo_phos"/>
    <property type="match status" value="1"/>
</dbReference>
<dbReference type="InterPro" id="IPR036691">
    <property type="entry name" value="Endo/exonu/phosph_ase_sf"/>
</dbReference>
<evidence type="ECO:0000256" key="1">
    <source>
        <dbReference type="SAM" id="Phobius"/>
    </source>
</evidence>
<feature type="transmembrane region" description="Helical" evidence="1">
    <location>
        <begin position="248"/>
        <end position="273"/>
    </location>
</feature>
<organism evidence="3 4">
    <name type="scientific">Cannabis sativa</name>
    <name type="common">Hemp</name>
    <name type="synonym">Marijuana</name>
    <dbReference type="NCBI Taxonomy" id="3483"/>
    <lineage>
        <taxon>Eukaryota</taxon>
        <taxon>Viridiplantae</taxon>
        <taxon>Streptophyta</taxon>
        <taxon>Embryophyta</taxon>
        <taxon>Tracheophyta</taxon>
        <taxon>Spermatophyta</taxon>
        <taxon>Magnoliopsida</taxon>
        <taxon>eudicotyledons</taxon>
        <taxon>Gunneridae</taxon>
        <taxon>Pentapetalae</taxon>
        <taxon>rosids</taxon>
        <taxon>fabids</taxon>
        <taxon>Rosales</taxon>
        <taxon>Cannabaceae</taxon>
        <taxon>Cannabis</taxon>
    </lineage>
</organism>
<protein>
    <recommendedName>
        <fullName evidence="2">Endonuclease/exonuclease/phosphatase domain-containing protein</fullName>
    </recommendedName>
</protein>
<sequence length="275" mass="31021">MIIQAWNIRGLNSPKRKRYLRLLLKDYHPNVLFLQETRLGGGSYTAICQKFSFTHGYEEPSCGLSGGLMLLWDSSVVISNITSNPHYIRCFLSSSDGVHSFTFCGPLLLTIGDLPEVGNSSFSRKRKRFRYEAMWSIDPECHQIVSSSWESTPTSSVTEVVLHNISSCAQSLGVHSTPLVLHNLIQFYFSDLLRLINEAGVWCSDGDDILNIIEQYYTTLFMTYCPADEDTEALINFTKSSMTHRRMFIVLLMVGLDISMSGIFVPDCIQFVLGV</sequence>
<dbReference type="PANTHER" id="PTHR35218">
    <property type="entry name" value="RNASE H DOMAIN-CONTAINING PROTEIN"/>
    <property type="match status" value="1"/>
</dbReference>
<dbReference type="Gene3D" id="3.60.10.10">
    <property type="entry name" value="Endonuclease/exonuclease/phosphatase"/>
    <property type="match status" value="1"/>
</dbReference>
<feature type="domain" description="Endonuclease/exonuclease/phosphatase" evidence="2">
    <location>
        <begin position="6"/>
        <end position="87"/>
    </location>
</feature>
<dbReference type="GO" id="GO:0003824">
    <property type="term" value="F:catalytic activity"/>
    <property type="evidence" value="ECO:0007669"/>
    <property type="project" value="InterPro"/>
</dbReference>
<dbReference type="SUPFAM" id="SSF56219">
    <property type="entry name" value="DNase I-like"/>
    <property type="match status" value="1"/>
</dbReference>
<comment type="caution">
    <text evidence="3">The sequence shown here is derived from an EMBL/GenBank/DDBJ whole genome shotgun (WGS) entry which is preliminary data.</text>
</comment>
<name>A0A7J6E3V6_CANSA</name>
<gene>
    <name evidence="3" type="ORF">F8388_024481</name>
</gene>
<evidence type="ECO:0000259" key="2">
    <source>
        <dbReference type="Pfam" id="PF03372"/>
    </source>
</evidence>
<proteinExistence type="predicted"/>
<dbReference type="PANTHER" id="PTHR35218:SF9">
    <property type="entry name" value="ENDONUCLEASE_EXONUCLEASE_PHOSPHATASE DOMAIN-CONTAINING PROTEIN"/>
    <property type="match status" value="1"/>
</dbReference>
<dbReference type="AlphaFoldDB" id="A0A7J6E3V6"/>
<keyword evidence="1" id="KW-0812">Transmembrane</keyword>
<keyword evidence="1" id="KW-1133">Transmembrane helix</keyword>
<evidence type="ECO:0000313" key="4">
    <source>
        <dbReference type="Proteomes" id="UP000525078"/>
    </source>
</evidence>
<dbReference type="EMBL" id="JAATIP010000315">
    <property type="protein sequence ID" value="KAF4352369.1"/>
    <property type="molecule type" value="Genomic_DNA"/>
</dbReference>
<reference evidence="3 4" key="1">
    <citation type="journal article" date="2020" name="bioRxiv">
        <title>Sequence and annotation of 42 cannabis genomes reveals extensive copy number variation in cannabinoid synthesis and pathogen resistance genes.</title>
        <authorList>
            <person name="Mckernan K.J."/>
            <person name="Helbert Y."/>
            <person name="Kane L.T."/>
            <person name="Ebling H."/>
            <person name="Zhang L."/>
            <person name="Liu B."/>
            <person name="Eaton Z."/>
            <person name="Mclaughlin S."/>
            <person name="Kingan S."/>
            <person name="Baybayan P."/>
            <person name="Concepcion G."/>
            <person name="Jordan M."/>
            <person name="Riva A."/>
            <person name="Barbazuk W."/>
            <person name="Harkins T."/>
        </authorList>
    </citation>
    <scope>NUCLEOTIDE SEQUENCE [LARGE SCALE GENOMIC DNA]</scope>
    <source>
        <strain evidence="4">cv. Jamaican Lion 4</strain>
        <tissue evidence="3">Leaf</tissue>
    </source>
</reference>
<keyword evidence="1" id="KW-0472">Membrane</keyword>
<dbReference type="Proteomes" id="UP000525078">
    <property type="component" value="Unassembled WGS sequence"/>
</dbReference>
<accession>A0A7J6E3V6</accession>
<evidence type="ECO:0000313" key="3">
    <source>
        <dbReference type="EMBL" id="KAF4352369.1"/>
    </source>
</evidence>